<comment type="caution">
    <text evidence="1">The sequence shown here is derived from an EMBL/GenBank/DDBJ whole genome shotgun (WGS) entry which is preliminary data.</text>
</comment>
<accession>A0ABD1W754</accession>
<organism evidence="1 2">
    <name type="scientific">Forsythia ovata</name>
    <dbReference type="NCBI Taxonomy" id="205694"/>
    <lineage>
        <taxon>Eukaryota</taxon>
        <taxon>Viridiplantae</taxon>
        <taxon>Streptophyta</taxon>
        <taxon>Embryophyta</taxon>
        <taxon>Tracheophyta</taxon>
        <taxon>Spermatophyta</taxon>
        <taxon>Magnoliopsida</taxon>
        <taxon>eudicotyledons</taxon>
        <taxon>Gunneridae</taxon>
        <taxon>Pentapetalae</taxon>
        <taxon>asterids</taxon>
        <taxon>lamiids</taxon>
        <taxon>Lamiales</taxon>
        <taxon>Oleaceae</taxon>
        <taxon>Forsythieae</taxon>
        <taxon>Forsythia</taxon>
    </lineage>
</organism>
<evidence type="ECO:0000313" key="2">
    <source>
        <dbReference type="Proteomes" id="UP001604277"/>
    </source>
</evidence>
<name>A0ABD1W754_9LAMI</name>
<evidence type="ECO:0000313" key="1">
    <source>
        <dbReference type="EMBL" id="KAL2545479.1"/>
    </source>
</evidence>
<gene>
    <name evidence="1" type="ORF">Fot_14712</name>
</gene>
<dbReference type="EMBL" id="JBFOLJ010000004">
    <property type="protein sequence ID" value="KAL2545479.1"/>
    <property type="molecule type" value="Genomic_DNA"/>
</dbReference>
<sequence length="225" mass="25873">MQHVAQPIDESISLQLSQNAAHKESSRMRKVEPTPIQNLAPEIDVNHHVIHVHNINDSDQIVSTDPHDIGVVKVNRVTSQTMKTTKHMNKITLYALSRSKRLVYVETTKVEAIKGQFDVIMSTHEKIVADHFILKMQFQHLIDVFGKSIEDVLKVVKDRVNADHMEIHQHNQLENTLSDAYKNVQERNTNMRSRQPNLLRKIMRPHGCKTVCKPDIPSFDLRIST</sequence>
<dbReference type="Proteomes" id="UP001604277">
    <property type="component" value="Unassembled WGS sequence"/>
</dbReference>
<keyword evidence="2" id="KW-1185">Reference proteome</keyword>
<reference evidence="2" key="1">
    <citation type="submission" date="2024-07" db="EMBL/GenBank/DDBJ databases">
        <title>Two chromosome-level genome assemblies of Korean endemic species Abeliophyllum distichum and Forsythia ovata (Oleaceae).</title>
        <authorList>
            <person name="Jang H."/>
        </authorList>
    </citation>
    <scope>NUCLEOTIDE SEQUENCE [LARGE SCALE GENOMIC DNA]</scope>
</reference>
<protein>
    <submittedName>
        <fullName evidence="1">Uncharacterized protein</fullName>
    </submittedName>
</protein>
<dbReference type="AlphaFoldDB" id="A0ABD1W754"/>
<proteinExistence type="predicted"/>